<evidence type="ECO:0000313" key="3">
    <source>
        <dbReference type="EMBL" id="KAG2564735.1"/>
    </source>
</evidence>
<organism evidence="3 4">
    <name type="scientific">Panicum virgatum</name>
    <name type="common">Blackwell switchgrass</name>
    <dbReference type="NCBI Taxonomy" id="38727"/>
    <lineage>
        <taxon>Eukaryota</taxon>
        <taxon>Viridiplantae</taxon>
        <taxon>Streptophyta</taxon>
        <taxon>Embryophyta</taxon>
        <taxon>Tracheophyta</taxon>
        <taxon>Spermatophyta</taxon>
        <taxon>Magnoliopsida</taxon>
        <taxon>Liliopsida</taxon>
        <taxon>Poales</taxon>
        <taxon>Poaceae</taxon>
        <taxon>PACMAD clade</taxon>
        <taxon>Panicoideae</taxon>
        <taxon>Panicodae</taxon>
        <taxon>Paniceae</taxon>
        <taxon>Panicinae</taxon>
        <taxon>Panicum</taxon>
        <taxon>Panicum sect. Hiantes</taxon>
    </lineage>
</organism>
<keyword evidence="4" id="KW-1185">Reference proteome</keyword>
<reference evidence="3" key="1">
    <citation type="submission" date="2020-05" db="EMBL/GenBank/DDBJ databases">
        <title>WGS assembly of Panicum virgatum.</title>
        <authorList>
            <person name="Lovell J.T."/>
            <person name="Jenkins J."/>
            <person name="Shu S."/>
            <person name="Juenger T.E."/>
            <person name="Schmutz J."/>
        </authorList>
    </citation>
    <scope>NUCLEOTIDE SEQUENCE</scope>
    <source>
        <strain evidence="3">AP13</strain>
    </source>
</reference>
<proteinExistence type="predicted"/>
<protein>
    <submittedName>
        <fullName evidence="3">Uncharacterized protein</fullName>
    </submittedName>
</protein>
<evidence type="ECO:0000313" key="4">
    <source>
        <dbReference type="Proteomes" id="UP000823388"/>
    </source>
</evidence>
<comment type="caution">
    <text evidence="3">The sequence shown here is derived from an EMBL/GenBank/DDBJ whole genome shotgun (WGS) entry which is preliminary data.</text>
</comment>
<gene>
    <name evidence="3" type="ORF">PVAP13_7NG044689</name>
</gene>
<feature type="coiled-coil region" evidence="1">
    <location>
        <begin position="165"/>
        <end position="192"/>
    </location>
</feature>
<feature type="region of interest" description="Disordered" evidence="2">
    <location>
        <begin position="224"/>
        <end position="275"/>
    </location>
</feature>
<keyword evidence="1" id="KW-0175">Coiled coil</keyword>
<accession>A0A8T0PUH7</accession>
<dbReference type="Proteomes" id="UP000823388">
    <property type="component" value="Chromosome 7N"/>
</dbReference>
<feature type="compositionally biased region" description="Acidic residues" evidence="2">
    <location>
        <begin position="233"/>
        <end position="251"/>
    </location>
</feature>
<sequence>MAAPTQVVSIAADFAHSDCRLEREGFPRILWIVLGAVGYPTPPQYLGREYVERGVPRCRVHLVVAPHPLHLEWQPLELEVFGYRLADTRESAAQRALTTFCAPWVDDPDWLLRFQSSQALVAAMPTESAYTFVRCMKAYARLQGLLGEALPGMAERMAESSHTTKTDKDAQIADLERQLAELQVARDAGVDREALLEAQLEDAQWELGHANEMLALADAQFAQMQGQNGGGNGEDEDPEEAEDVSEMDTEENIPSPDRPPSPAGSEASVNNLDDY</sequence>
<evidence type="ECO:0000256" key="1">
    <source>
        <dbReference type="SAM" id="Coils"/>
    </source>
</evidence>
<name>A0A8T0PUH7_PANVG</name>
<dbReference type="EMBL" id="CM029050">
    <property type="protein sequence ID" value="KAG2564735.1"/>
    <property type="molecule type" value="Genomic_DNA"/>
</dbReference>
<evidence type="ECO:0000256" key="2">
    <source>
        <dbReference type="SAM" id="MobiDB-lite"/>
    </source>
</evidence>
<dbReference type="AlphaFoldDB" id="A0A8T0PUH7"/>